<keyword evidence="2" id="KW-1185">Reference proteome</keyword>
<organism evidence="1 2">
    <name type="scientific">Hymenobacter polaris</name>
    <dbReference type="NCBI Taxonomy" id="2682546"/>
    <lineage>
        <taxon>Bacteria</taxon>
        <taxon>Pseudomonadati</taxon>
        <taxon>Bacteroidota</taxon>
        <taxon>Cytophagia</taxon>
        <taxon>Cytophagales</taxon>
        <taxon>Hymenobacteraceae</taxon>
        <taxon>Hymenobacter</taxon>
    </lineage>
</organism>
<evidence type="ECO:0000313" key="1">
    <source>
        <dbReference type="EMBL" id="NML67640.1"/>
    </source>
</evidence>
<protein>
    <submittedName>
        <fullName evidence="1">Uncharacterized protein</fullName>
    </submittedName>
</protein>
<gene>
    <name evidence="1" type="ORF">HHL22_20760</name>
</gene>
<name>A0A7Y0AIC7_9BACT</name>
<reference evidence="1 2" key="1">
    <citation type="submission" date="2020-04" db="EMBL/GenBank/DDBJ databases">
        <title>Hymenobacter polaris sp. nov., isolated from Arctic soil.</title>
        <authorList>
            <person name="Dahal R.H."/>
        </authorList>
    </citation>
    <scope>NUCLEOTIDE SEQUENCE [LARGE SCALE GENOMIC DNA]</scope>
    <source>
        <strain evidence="1 2">RP-2-7</strain>
    </source>
</reference>
<evidence type="ECO:0000313" key="2">
    <source>
        <dbReference type="Proteomes" id="UP000559626"/>
    </source>
</evidence>
<accession>A0A7Y0AIC7</accession>
<sequence>MQVDTTPPPAPEPVNPQELEQLLRAVRRAWRPGACLRTILASIVATGCLLDIDYSQERDYAEPLLLAGNPVRVLEQA</sequence>
<dbReference type="Proteomes" id="UP000559626">
    <property type="component" value="Unassembled WGS sequence"/>
</dbReference>
<dbReference type="AlphaFoldDB" id="A0A7Y0AIC7"/>
<proteinExistence type="predicted"/>
<comment type="caution">
    <text evidence="1">The sequence shown here is derived from an EMBL/GenBank/DDBJ whole genome shotgun (WGS) entry which is preliminary data.</text>
</comment>
<dbReference type="RefSeq" id="WP_169533293.1">
    <property type="nucleotide sequence ID" value="NZ_JABBGH010000003.1"/>
</dbReference>
<dbReference type="EMBL" id="JABBGH010000003">
    <property type="protein sequence ID" value="NML67640.1"/>
    <property type="molecule type" value="Genomic_DNA"/>
</dbReference>